<reference evidence="3" key="1">
    <citation type="submission" date="2018-01" db="EMBL/GenBank/DDBJ databases">
        <title>Draft Genome Sequence of the Radioresistant Bacterium Deinococcus aerius TR0125, Isolated from the Higher Atmosphere above Japan.</title>
        <authorList>
            <person name="Satoh K."/>
            <person name="Arai H."/>
            <person name="Sanzen T."/>
            <person name="Kawaguchi Y."/>
            <person name="Hayashi H."/>
            <person name="Yokobori S."/>
            <person name="Yamagishi A."/>
            <person name="Oono Y."/>
            <person name="Narumi I."/>
        </authorList>
    </citation>
    <scope>NUCLEOTIDE SEQUENCE [LARGE SCALE GENOMIC DNA]</scope>
    <source>
        <strain evidence="3">TR0125</strain>
    </source>
</reference>
<protein>
    <recommendedName>
        <fullName evidence="1">Bacterial bifunctional deaminase-reductase C-terminal domain-containing protein</fullName>
    </recommendedName>
</protein>
<dbReference type="AlphaFoldDB" id="A0A2I9CSP5"/>
<comment type="caution">
    <text evidence="2">The sequence shown here is derived from an EMBL/GenBank/DDBJ whole genome shotgun (WGS) entry which is preliminary data.</text>
</comment>
<dbReference type="Pfam" id="PF01872">
    <property type="entry name" value="RibD_C"/>
    <property type="match status" value="1"/>
</dbReference>
<keyword evidence="3" id="KW-1185">Reference proteome</keyword>
<evidence type="ECO:0000313" key="2">
    <source>
        <dbReference type="EMBL" id="GBF04712.1"/>
    </source>
</evidence>
<dbReference type="InterPro" id="IPR024072">
    <property type="entry name" value="DHFR-like_dom_sf"/>
</dbReference>
<accession>A0A2I9CSP5</accession>
<dbReference type="EMBL" id="BFAG01000002">
    <property type="protein sequence ID" value="GBF04712.1"/>
    <property type="molecule type" value="Genomic_DNA"/>
</dbReference>
<proteinExistence type="predicted"/>
<dbReference type="GO" id="GO:0008703">
    <property type="term" value="F:5-amino-6-(5-phosphoribosylamino)uracil reductase activity"/>
    <property type="evidence" value="ECO:0007669"/>
    <property type="project" value="InterPro"/>
</dbReference>
<evidence type="ECO:0000259" key="1">
    <source>
        <dbReference type="Pfam" id="PF01872"/>
    </source>
</evidence>
<name>A0A2I9CSP5_9DEIO</name>
<dbReference type="Proteomes" id="UP000236569">
    <property type="component" value="Unassembled WGS sequence"/>
</dbReference>
<dbReference type="SUPFAM" id="SSF53597">
    <property type="entry name" value="Dihydrofolate reductase-like"/>
    <property type="match status" value="1"/>
</dbReference>
<organism evidence="2 3">
    <name type="scientific">Deinococcus aerius</name>
    <dbReference type="NCBI Taxonomy" id="200253"/>
    <lineage>
        <taxon>Bacteria</taxon>
        <taxon>Thermotogati</taxon>
        <taxon>Deinococcota</taxon>
        <taxon>Deinococci</taxon>
        <taxon>Deinococcales</taxon>
        <taxon>Deinococcaceae</taxon>
        <taxon>Deinococcus</taxon>
    </lineage>
</organism>
<dbReference type="RefSeq" id="WP_165794064.1">
    <property type="nucleotide sequence ID" value="NZ_BFAG01000002.1"/>
</dbReference>
<evidence type="ECO:0000313" key="3">
    <source>
        <dbReference type="Proteomes" id="UP000236569"/>
    </source>
</evidence>
<dbReference type="GO" id="GO:0009231">
    <property type="term" value="P:riboflavin biosynthetic process"/>
    <property type="evidence" value="ECO:0007669"/>
    <property type="project" value="InterPro"/>
</dbReference>
<gene>
    <name evidence="2" type="ORF">DAERI_020309</name>
</gene>
<dbReference type="Gene3D" id="3.40.430.10">
    <property type="entry name" value="Dihydrofolate Reductase, subunit A"/>
    <property type="match status" value="1"/>
</dbReference>
<dbReference type="InterPro" id="IPR002734">
    <property type="entry name" value="RibDG_C"/>
</dbReference>
<feature type="domain" description="Bacterial bifunctional deaminase-reductase C-terminal" evidence="1">
    <location>
        <begin position="70"/>
        <end position="174"/>
    </location>
</feature>
<sequence>MSELVAELILSIDGFARGTRSPGYYGFNGPEFARWLADKSDQPHRNLLGRHTYELLAGLPDEARDDDYVKMTKTAGWVVSSRLDHVDWPTLDIVRGDLEDRVREWKGDGGPEVRIVGSLSLIRQLTAAGLVDRLRLILCPLVVPTTGVEPAFEGYPDLQFELLETQVLDRRVVLLDYRPAGPPPHS</sequence>